<comment type="caution">
    <text evidence="3">The sequence shown here is derived from an EMBL/GenBank/DDBJ whole genome shotgun (WGS) entry which is preliminary data.</text>
</comment>
<feature type="transmembrane region" description="Helical" evidence="1">
    <location>
        <begin position="78"/>
        <end position="99"/>
    </location>
</feature>
<sequence length="137" mass="15006">MISNILIALTILFIIANLYIFFTNKSYKKSTFNAPLFYQLFFNMIGIALGFAVLYFLLSLNGTILKVGSPTGDPADQSFGNLLYFSGVTLLSIGYGDYVPVGSVKLFAVLEASIGILLPAAYFMKAFNNGKSDNRKD</sequence>
<dbReference type="EMBL" id="JASTZU010000063">
    <property type="protein sequence ID" value="MDL4843009.1"/>
    <property type="molecule type" value="Genomic_DNA"/>
</dbReference>
<evidence type="ECO:0000313" key="4">
    <source>
        <dbReference type="Proteomes" id="UP001235343"/>
    </source>
</evidence>
<evidence type="ECO:0000259" key="2">
    <source>
        <dbReference type="Pfam" id="PF07885"/>
    </source>
</evidence>
<dbReference type="InterPro" id="IPR013099">
    <property type="entry name" value="K_chnl_dom"/>
</dbReference>
<dbReference type="SUPFAM" id="SSF81324">
    <property type="entry name" value="Voltage-gated potassium channels"/>
    <property type="match status" value="1"/>
</dbReference>
<organism evidence="3 4">
    <name type="scientific">Aquibacillus rhizosphaerae</name>
    <dbReference type="NCBI Taxonomy" id="3051431"/>
    <lineage>
        <taxon>Bacteria</taxon>
        <taxon>Bacillati</taxon>
        <taxon>Bacillota</taxon>
        <taxon>Bacilli</taxon>
        <taxon>Bacillales</taxon>
        <taxon>Bacillaceae</taxon>
        <taxon>Aquibacillus</taxon>
    </lineage>
</organism>
<reference evidence="3 4" key="1">
    <citation type="submission" date="2023-06" db="EMBL/GenBank/DDBJ databases">
        <title>Aquibacillus rhizosphaerae LR5S19.</title>
        <authorList>
            <person name="Sun J.-Q."/>
        </authorList>
    </citation>
    <scope>NUCLEOTIDE SEQUENCE [LARGE SCALE GENOMIC DNA]</scope>
    <source>
        <strain evidence="3 4">LR5S19</strain>
    </source>
</reference>
<accession>A0ABT7LAW2</accession>
<evidence type="ECO:0000256" key="1">
    <source>
        <dbReference type="SAM" id="Phobius"/>
    </source>
</evidence>
<evidence type="ECO:0000313" key="3">
    <source>
        <dbReference type="EMBL" id="MDL4843009.1"/>
    </source>
</evidence>
<keyword evidence="4" id="KW-1185">Reference proteome</keyword>
<keyword evidence="1" id="KW-1133">Transmembrane helix</keyword>
<name>A0ABT7LAW2_9BACI</name>
<keyword evidence="3" id="KW-0406">Ion transport</keyword>
<dbReference type="RefSeq" id="WP_285934302.1">
    <property type="nucleotide sequence ID" value="NZ_JASTZU010000063.1"/>
</dbReference>
<dbReference type="Proteomes" id="UP001235343">
    <property type="component" value="Unassembled WGS sequence"/>
</dbReference>
<proteinExistence type="predicted"/>
<keyword evidence="1" id="KW-0472">Membrane</keyword>
<feature type="transmembrane region" description="Helical" evidence="1">
    <location>
        <begin position="106"/>
        <end position="124"/>
    </location>
</feature>
<dbReference type="GO" id="GO:0034220">
    <property type="term" value="P:monoatomic ion transmembrane transport"/>
    <property type="evidence" value="ECO:0007669"/>
    <property type="project" value="UniProtKB-KW"/>
</dbReference>
<protein>
    <submittedName>
        <fullName evidence="3">Potassium channel family protein</fullName>
    </submittedName>
</protein>
<dbReference type="Pfam" id="PF07885">
    <property type="entry name" value="Ion_trans_2"/>
    <property type="match status" value="1"/>
</dbReference>
<feature type="transmembrane region" description="Helical" evidence="1">
    <location>
        <begin position="6"/>
        <end position="24"/>
    </location>
</feature>
<dbReference type="Gene3D" id="1.10.287.70">
    <property type="match status" value="1"/>
</dbReference>
<gene>
    <name evidence="3" type="ORF">QQS35_21455</name>
</gene>
<feature type="transmembrane region" description="Helical" evidence="1">
    <location>
        <begin position="36"/>
        <end position="58"/>
    </location>
</feature>
<keyword evidence="3" id="KW-0407">Ion channel</keyword>
<feature type="domain" description="Potassium channel" evidence="2">
    <location>
        <begin position="58"/>
        <end position="123"/>
    </location>
</feature>
<keyword evidence="1" id="KW-0812">Transmembrane</keyword>
<keyword evidence="3" id="KW-0813">Transport</keyword>